<organism evidence="1 2">
    <name type="scientific">Amnibacterium soli</name>
    <dbReference type="NCBI Taxonomy" id="1282736"/>
    <lineage>
        <taxon>Bacteria</taxon>
        <taxon>Bacillati</taxon>
        <taxon>Actinomycetota</taxon>
        <taxon>Actinomycetes</taxon>
        <taxon>Micrococcales</taxon>
        <taxon>Microbacteriaceae</taxon>
        <taxon>Amnibacterium</taxon>
    </lineage>
</organism>
<protein>
    <submittedName>
        <fullName evidence="1">Uncharacterized protein</fullName>
    </submittedName>
</protein>
<reference evidence="2" key="1">
    <citation type="journal article" date="2019" name="Int. J. Syst. Evol. Microbiol.">
        <title>The Global Catalogue of Microorganisms (GCM) 10K type strain sequencing project: providing services to taxonomists for standard genome sequencing and annotation.</title>
        <authorList>
            <consortium name="The Broad Institute Genomics Platform"/>
            <consortium name="The Broad Institute Genome Sequencing Center for Infectious Disease"/>
            <person name="Wu L."/>
            <person name="Ma J."/>
        </authorList>
    </citation>
    <scope>NUCLEOTIDE SEQUENCE [LARGE SCALE GENOMIC DNA]</scope>
    <source>
        <strain evidence="2">JCM 19015</strain>
    </source>
</reference>
<comment type="caution">
    <text evidence="1">The sequence shown here is derived from an EMBL/GenBank/DDBJ whole genome shotgun (WGS) entry which is preliminary data.</text>
</comment>
<keyword evidence="2" id="KW-1185">Reference proteome</keyword>
<accession>A0ABP8ZD88</accession>
<sequence>MFHWRRGDEVDPLSIESGHVGAVEHRRVTQESADVASALSARLDLLAHDVVQDATLGLQPVRSRRLRRTAR</sequence>
<proteinExistence type="predicted"/>
<evidence type="ECO:0000313" key="2">
    <source>
        <dbReference type="Proteomes" id="UP001500121"/>
    </source>
</evidence>
<gene>
    <name evidence="1" type="ORF">GCM10025783_27640</name>
</gene>
<dbReference type="EMBL" id="BAABLP010000006">
    <property type="protein sequence ID" value="GAA4753219.1"/>
    <property type="molecule type" value="Genomic_DNA"/>
</dbReference>
<evidence type="ECO:0000313" key="1">
    <source>
        <dbReference type="EMBL" id="GAA4753219.1"/>
    </source>
</evidence>
<name>A0ABP8ZD88_9MICO</name>
<dbReference type="Proteomes" id="UP001500121">
    <property type="component" value="Unassembled WGS sequence"/>
</dbReference>